<sequence>MHTQLSKKSRSDWLLRMHGGLNPIHIRAQFGDPMLRLQGTPLQLKIIGDSIEPAIVIDWIRSYACDLLVVGAQPNNAVNNANGLVMIIGDCIDPAFIIDWIRSYACDLPVVGAQPNNAVNNANGMVMVGRKAWFASQRRWNSIESFDLLKNLVACSV</sequence>
<dbReference type="EMBL" id="JAFNEN010000017">
    <property type="protein sequence ID" value="KAG8200272.1"/>
    <property type="molecule type" value="Genomic_DNA"/>
</dbReference>
<dbReference type="Proteomes" id="UP000827092">
    <property type="component" value="Unassembled WGS sequence"/>
</dbReference>
<keyword evidence="2" id="KW-1185">Reference proteome</keyword>
<gene>
    <name evidence="1" type="ORF">JTE90_021923</name>
</gene>
<protein>
    <submittedName>
        <fullName evidence="1">Uncharacterized protein</fullName>
    </submittedName>
</protein>
<dbReference type="AlphaFoldDB" id="A0AAV6VUU1"/>
<proteinExistence type="predicted"/>
<comment type="caution">
    <text evidence="1">The sequence shown here is derived from an EMBL/GenBank/DDBJ whole genome shotgun (WGS) entry which is preliminary data.</text>
</comment>
<name>A0AAV6VUU1_9ARAC</name>
<evidence type="ECO:0000313" key="1">
    <source>
        <dbReference type="EMBL" id="KAG8200272.1"/>
    </source>
</evidence>
<organism evidence="1 2">
    <name type="scientific">Oedothorax gibbosus</name>
    <dbReference type="NCBI Taxonomy" id="931172"/>
    <lineage>
        <taxon>Eukaryota</taxon>
        <taxon>Metazoa</taxon>
        <taxon>Ecdysozoa</taxon>
        <taxon>Arthropoda</taxon>
        <taxon>Chelicerata</taxon>
        <taxon>Arachnida</taxon>
        <taxon>Araneae</taxon>
        <taxon>Araneomorphae</taxon>
        <taxon>Entelegynae</taxon>
        <taxon>Araneoidea</taxon>
        <taxon>Linyphiidae</taxon>
        <taxon>Erigoninae</taxon>
        <taxon>Oedothorax</taxon>
    </lineage>
</organism>
<accession>A0AAV6VUU1</accession>
<evidence type="ECO:0000313" key="2">
    <source>
        <dbReference type="Proteomes" id="UP000827092"/>
    </source>
</evidence>
<reference evidence="1 2" key="1">
    <citation type="journal article" date="2022" name="Nat. Ecol. Evol.">
        <title>A masculinizing supergene underlies an exaggerated male reproductive morph in a spider.</title>
        <authorList>
            <person name="Hendrickx F."/>
            <person name="De Corte Z."/>
            <person name="Sonet G."/>
            <person name="Van Belleghem S.M."/>
            <person name="Kostlbacher S."/>
            <person name="Vangestel C."/>
        </authorList>
    </citation>
    <scope>NUCLEOTIDE SEQUENCE [LARGE SCALE GENOMIC DNA]</scope>
    <source>
        <strain evidence="1">W744_W776</strain>
    </source>
</reference>